<feature type="compositionally biased region" description="Basic residues" evidence="1">
    <location>
        <begin position="291"/>
        <end position="301"/>
    </location>
</feature>
<gene>
    <name evidence="2" type="ORF">CSUI_002504</name>
</gene>
<feature type="region of interest" description="Disordered" evidence="1">
    <location>
        <begin position="865"/>
        <end position="888"/>
    </location>
</feature>
<name>A0A2C6L966_9APIC</name>
<dbReference type="OrthoDB" id="365750at2759"/>
<protein>
    <submittedName>
        <fullName evidence="2">Uncharacterized protein</fullName>
    </submittedName>
</protein>
<proteinExistence type="predicted"/>
<dbReference type="GeneID" id="94425915"/>
<evidence type="ECO:0000313" key="2">
    <source>
        <dbReference type="EMBL" id="PHJ23636.1"/>
    </source>
</evidence>
<evidence type="ECO:0000256" key="1">
    <source>
        <dbReference type="SAM" id="MobiDB-lite"/>
    </source>
</evidence>
<keyword evidence="3" id="KW-1185">Reference proteome</keyword>
<dbReference type="RefSeq" id="XP_067925311.1">
    <property type="nucleotide sequence ID" value="XM_068062704.1"/>
</dbReference>
<sequence length="1005" mass="105630">MPRLSTRKHIVQGDILNMTSLATSGSPRNPQDLLEGTASRGNEDGEWLLEWFPGFDIPIGLEGRAYLRRLLNHRRAEDPAACEALLSAHGIKLGRGVPGHTSNWGSMKVKELLHAAYLLGCWSAVERLCINFCQANGLKTEWIRELKAKGGRQSVTLANLQNYRKRFRDSEKRKTQVSSESGCTITAQNEEDVGSVRGSTVSHSLPEEMQQPSLAHGQGAEGLSGPAGSLPAPYTMTPRFAGVAAVGGAAEADRPEHFNCTEPTSFQKTPPGSASPAPSTFRMPEYESLAGRRRPKKRGSRAKTGPAARRRKTTQPAAPPEMAVASLPEEQPSIKAEEVVQPLYLPVSADVPICTNESQVSHIISAPPPADEVFLQWQQIPIPPPVLPAPPRVTAANPLPYPGPAPKVGPLTLSIPTSEEPPMTASPDTPSGSRPASESSDPWRSSDSSRSESLSQGSYTSSTTRTTSTSSEEDTSPCSVERPILRSSRRLARIVNFAGKKPRFCQVDRCAPDVFAGPGLNVAGLHQAPPTAHSPMETSHPWVSPEIKLSNAYPGTPRAAGGGPINSHESSTGAVFASSLAQTWAVNSYGPSCTPGWSQGQQVSQPPLMQRSLPPPLTLAFNGTPVDTYQQTSLPPIQPWSGDNALYQDPYGPPEAMIAPGPKCSSRVQTGPGSSPAQFPSCEHTFADICPLPLGEKIAGPSTLGIWATPNPFSGEFTSLSYTEGAVGRASEFATQAGSSSSPGQGKNAGSSVFSADVQGSWDDSVLSLNKAPECPGHPAFLPATASDQALISSGTCHVSGRLGTSGAVHLGNLGIEKSWIGQAPMAGASQFSSVTCTPKQDGPLVLQSVSAAQLAPGVTATVSHMEGHSATGELPSADSVPPPSLLTEVSNEQRNNFSTAQLANSSPSRPAATLADGSEAIPVCPSVQYATPKQNMAPVSLPCSGSGPLAELPKFSQKDTLVPATVDSLASSAEGRHEEPAYQSDLGYREKPTSLPLTVASPLS</sequence>
<evidence type="ECO:0000313" key="3">
    <source>
        <dbReference type="Proteomes" id="UP000221165"/>
    </source>
</evidence>
<feature type="region of interest" description="Disordered" evidence="1">
    <location>
        <begin position="733"/>
        <end position="754"/>
    </location>
</feature>
<reference evidence="2 3" key="1">
    <citation type="journal article" date="2017" name="Int. J. Parasitol.">
        <title>The genome of the protozoan parasite Cystoisospora suis and a reverse vaccinology approach to identify vaccine candidates.</title>
        <authorList>
            <person name="Palmieri N."/>
            <person name="Shrestha A."/>
            <person name="Ruttkowski B."/>
            <person name="Beck T."/>
            <person name="Vogl C."/>
            <person name="Tomley F."/>
            <person name="Blake D.P."/>
            <person name="Joachim A."/>
        </authorList>
    </citation>
    <scope>NUCLEOTIDE SEQUENCE [LARGE SCALE GENOMIC DNA]</scope>
    <source>
        <strain evidence="2 3">Wien I</strain>
    </source>
</reference>
<feature type="region of interest" description="Disordered" evidence="1">
    <location>
        <begin position="398"/>
        <end position="484"/>
    </location>
</feature>
<dbReference type="Proteomes" id="UP000221165">
    <property type="component" value="Unassembled WGS sequence"/>
</dbReference>
<feature type="region of interest" description="Disordered" evidence="1">
    <location>
        <begin position="169"/>
        <end position="231"/>
    </location>
</feature>
<comment type="caution">
    <text evidence="2">The sequence shown here is derived from an EMBL/GenBank/DDBJ whole genome shotgun (WGS) entry which is preliminary data.</text>
</comment>
<organism evidence="2 3">
    <name type="scientific">Cystoisospora suis</name>
    <dbReference type="NCBI Taxonomy" id="483139"/>
    <lineage>
        <taxon>Eukaryota</taxon>
        <taxon>Sar</taxon>
        <taxon>Alveolata</taxon>
        <taxon>Apicomplexa</taxon>
        <taxon>Conoidasida</taxon>
        <taxon>Coccidia</taxon>
        <taxon>Eucoccidiorida</taxon>
        <taxon>Eimeriorina</taxon>
        <taxon>Sarcocystidae</taxon>
        <taxon>Cystoisospora</taxon>
    </lineage>
</organism>
<feature type="region of interest" description="Disordered" evidence="1">
    <location>
        <begin position="968"/>
        <end position="1005"/>
    </location>
</feature>
<feature type="compositionally biased region" description="Polar residues" evidence="1">
    <location>
        <begin position="426"/>
        <end position="436"/>
    </location>
</feature>
<feature type="compositionally biased region" description="Low complexity" evidence="1">
    <location>
        <begin position="437"/>
        <end position="470"/>
    </location>
</feature>
<feature type="region of interest" description="Disordered" evidence="1">
    <location>
        <begin position="255"/>
        <end position="330"/>
    </location>
</feature>
<accession>A0A2C6L966</accession>
<feature type="compositionally biased region" description="Low complexity" evidence="1">
    <location>
        <begin position="270"/>
        <end position="279"/>
    </location>
</feature>
<feature type="compositionally biased region" description="Polar residues" evidence="1">
    <location>
        <begin position="176"/>
        <end position="188"/>
    </location>
</feature>
<dbReference type="EMBL" id="MIGC01001048">
    <property type="protein sequence ID" value="PHJ23636.1"/>
    <property type="molecule type" value="Genomic_DNA"/>
</dbReference>
<dbReference type="AlphaFoldDB" id="A0A2C6L966"/>
<dbReference type="VEuPathDB" id="ToxoDB:CSUI_002504"/>